<gene>
    <name evidence="11" type="ORF">B6N60_03089</name>
</gene>
<dbReference type="RefSeq" id="WP_190601272.1">
    <property type="nucleotide sequence ID" value="NZ_CP021056.1"/>
</dbReference>
<evidence type="ECO:0000256" key="1">
    <source>
        <dbReference type="ARBA" id="ARBA00006134"/>
    </source>
</evidence>
<dbReference type="KEGG" id="rsin:B6N60_03089"/>
<dbReference type="InterPro" id="IPR002051">
    <property type="entry name" value="Haem_Oase"/>
</dbReference>
<feature type="binding site" description="axial binding residue" evidence="10">
    <location>
        <position position="17"/>
    </location>
    <ligand>
        <name>heme b</name>
        <dbReference type="ChEBI" id="CHEBI:60344"/>
    </ligand>
    <ligandPart>
        <name>Fe</name>
        <dbReference type="ChEBI" id="CHEBI:18248"/>
    </ligandPart>
</feature>
<proteinExistence type="inferred from homology"/>
<evidence type="ECO:0000256" key="2">
    <source>
        <dbReference type="ARBA" id="ARBA00012360"/>
    </source>
</evidence>
<dbReference type="GO" id="GO:0004392">
    <property type="term" value="F:heme oxygenase (decyclizing) activity"/>
    <property type="evidence" value="ECO:0007669"/>
    <property type="project" value="UniProtKB-EC"/>
</dbReference>
<keyword evidence="3" id="KW-0602">Photosynthesis</keyword>
<sequence length="238" mass="26982">MGNNLAIKLRSGTQQAHTNAENVGFMKCFLKGVVTRECFAKFLSNLYFVYSELEAGIEQHKQHPVLSVIYFPELKRQAALEKDMVFYYGNEWRNKISPSPAAQTYVTRLRQLSTHEPSFLLGHAYTRYMGDLSGGQMLQKIAQSTLQLSGYEGTSFYNFELIPDKKAFKDKYRLALDAVPIDDKGVDRIVAEANYAFSLNMQMVKDLESFVIAAIGEARYREITNHHNPGSTEFSAAH</sequence>
<keyword evidence="5 10" id="KW-0479">Metal-binding</keyword>
<dbReference type="InterPro" id="IPR016084">
    <property type="entry name" value="Haem_Oase-like_multi-hlx"/>
</dbReference>
<name>A0A975T993_9NOST</name>
<evidence type="ECO:0000256" key="3">
    <source>
        <dbReference type="ARBA" id="ARBA00022531"/>
    </source>
</evidence>
<feature type="binding site" evidence="9">
    <location>
        <position position="10"/>
    </location>
    <ligand>
        <name>heme b</name>
        <dbReference type="ChEBI" id="CHEBI:60344"/>
    </ligand>
</feature>
<dbReference type="PANTHER" id="PTHR10720:SF0">
    <property type="entry name" value="HEME OXYGENASE"/>
    <property type="match status" value="1"/>
</dbReference>
<dbReference type="AlphaFoldDB" id="A0A975T993"/>
<dbReference type="Pfam" id="PF01126">
    <property type="entry name" value="Heme_oxygenase"/>
    <property type="match status" value="1"/>
</dbReference>
<dbReference type="GO" id="GO:0020037">
    <property type="term" value="F:heme binding"/>
    <property type="evidence" value="ECO:0007669"/>
    <property type="project" value="TreeGrafter"/>
</dbReference>
<evidence type="ECO:0000256" key="6">
    <source>
        <dbReference type="ARBA" id="ARBA00023002"/>
    </source>
</evidence>
<dbReference type="InterPro" id="IPR016053">
    <property type="entry name" value="Haem_Oase-like"/>
</dbReference>
<dbReference type="FunFam" id="1.20.910.10:FF:000001">
    <property type="entry name" value="Heme oxygenase 1"/>
    <property type="match status" value="1"/>
</dbReference>
<protein>
    <recommendedName>
        <fullName evidence="2">heme oxygenase (biliverdin-producing)</fullName>
        <ecNumber evidence="2">1.14.14.18</ecNumber>
    </recommendedName>
</protein>
<keyword evidence="12" id="KW-1185">Reference proteome</keyword>
<keyword evidence="6" id="KW-0560">Oxidoreductase</keyword>
<evidence type="ECO:0000256" key="8">
    <source>
        <dbReference type="ARBA" id="ARBA00048328"/>
    </source>
</evidence>
<reference evidence="11" key="1">
    <citation type="submission" date="2017-04" db="EMBL/GenBank/DDBJ databases">
        <title>Genome deletions in a multicellular cyanobacterial endosymbiont for morphological adaptation in marine diatoms.</title>
        <authorList>
            <person name="Wang Y."/>
            <person name="Gao H."/>
            <person name="Li R."/>
            <person name="Xu X."/>
        </authorList>
    </citation>
    <scope>NUCLEOTIDE SEQUENCE</scope>
    <source>
        <strain evidence="11">FACHB 800</strain>
    </source>
</reference>
<keyword evidence="7 10" id="KW-0408">Iron</keyword>
<feature type="binding site" evidence="9">
    <location>
        <position position="173"/>
    </location>
    <ligand>
        <name>heme b</name>
        <dbReference type="ChEBI" id="CHEBI:60344"/>
    </ligand>
</feature>
<dbReference type="PRINTS" id="PR00088">
    <property type="entry name" value="HAEMOXYGNASE"/>
</dbReference>
<evidence type="ECO:0000256" key="4">
    <source>
        <dbReference type="ARBA" id="ARBA00022617"/>
    </source>
</evidence>
<evidence type="ECO:0000256" key="10">
    <source>
        <dbReference type="PIRSR" id="PIRSR000343-2"/>
    </source>
</evidence>
<evidence type="ECO:0000256" key="7">
    <source>
        <dbReference type="ARBA" id="ARBA00023004"/>
    </source>
</evidence>
<dbReference type="EMBL" id="CP021056">
    <property type="protein sequence ID" value="QXE24384.1"/>
    <property type="molecule type" value="Genomic_DNA"/>
</dbReference>
<dbReference type="PANTHER" id="PTHR10720">
    <property type="entry name" value="HEME OXYGENASE"/>
    <property type="match status" value="1"/>
</dbReference>
<keyword evidence="4 9" id="KW-0349">Heme</keyword>
<dbReference type="CDD" id="cd19165">
    <property type="entry name" value="HemeO"/>
    <property type="match status" value="1"/>
</dbReference>
<dbReference type="PIRSF" id="PIRSF000343">
    <property type="entry name" value="Haem_Oase"/>
    <property type="match status" value="1"/>
</dbReference>
<comment type="similarity">
    <text evidence="1">Belongs to the heme oxygenase family.</text>
</comment>
<comment type="catalytic activity">
    <reaction evidence="8">
        <text>heme b + 3 reduced [NADPH--hemoprotein reductase] + 3 O2 = biliverdin IXalpha + CO + Fe(2+) + 3 oxidized [NADPH--hemoprotein reductase] + 3 H2O + H(+)</text>
        <dbReference type="Rhea" id="RHEA:21764"/>
        <dbReference type="Rhea" id="RHEA-COMP:11964"/>
        <dbReference type="Rhea" id="RHEA-COMP:11965"/>
        <dbReference type="ChEBI" id="CHEBI:15377"/>
        <dbReference type="ChEBI" id="CHEBI:15378"/>
        <dbReference type="ChEBI" id="CHEBI:15379"/>
        <dbReference type="ChEBI" id="CHEBI:17245"/>
        <dbReference type="ChEBI" id="CHEBI:29033"/>
        <dbReference type="ChEBI" id="CHEBI:57618"/>
        <dbReference type="ChEBI" id="CHEBI:57991"/>
        <dbReference type="ChEBI" id="CHEBI:58210"/>
        <dbReference type="ChEBI" id="CHEBI:60344"/>
        <dbReference type="EC" id="1.14.14.18"/>
    </reaction>
</comment>
<evidence type="ECO:0000256" key="5">
    <source>
        <dbReference type="ARBA" id="ARBA00022723"/>
    </source>
</evidence>
<evidence type="ECO:0000256" key="9">
    <source>
        <dbReference type="PIRSR" id="PIRSR000343-1"/>
    </source>
</evidence>
<dbReference type="Gene3D" id="1.20.910.10">
    <property type="entry name" value="Heme oxygenase-like"/>
    <property type="match status" value="1"/>
</dbReference>
<dbReference type="GO" id="GO:0042167">
    <property type="term" value="P:heme catabolic process"/>
    <property type="evidence" value="ECO:0007669"/>
    <property type="project" value="TreeGrafter"/>
</dbReference>
<dbReference type="GO" id="GO:0046872">
    <property type="term" value="F:metal ion binding"/>
    <property type="evidence" value="ECO:0007669"/>
    <property type="project" value="UniProtKB-KW"/>
</dbReference>
<dbReference type="EC" id="1.14.14.18" evidence="2"/>
<evidence type="ECO:0000313" key="11">
    <source>
        <dbReference type="EMBL" id="QXE24384.1"/>
    </source>
</evidence>
<dbReference type="GO" id="GO:0015979">
    <property type="term" value="P:photosynthesis"/>
    <property type="evidence" value="ECO:0007669"/>
    <property type="project" value="UniProtKB-KW"/>
</dbReference>
<organism evidence="11 12">
    <name type="scientific">Richelia sinica FACHB-800</name>
    <dbReference type="NCBI Taxonomy" id="1357546"/>
    <lineage>
        <taxon>Bacteria</taxon>
        <taxon>Bacillati</taxon>
        <taxon>Cyanobacteriota</taxon>
        <taxon>Cyanophyceae</taxon>
        <taxon>Nostocales</taxon>
        <taxon>Nostocaceae</taxon>
        <taxon>Richelia</taxon>
    </lineage>
</organism>
<feature type="binding site" evidence="9">
    <location>
        <position position="125"/>
    </location>
    <ligand>
        <name>heme b</name>
        <dbReference type="ChEBI" id="CHEBI:60344"/>
    </ligand>
</feature>
<dbReference type="GO" id="GO:0006979">
    <property type="term" value="P:response to oxidative stress"/>
    <property type="evidence" value="ECO:0007669"/>
    <property type="project" value="TreeGrafter"/>
</dbReference>
<accession>A0A975T993</accession>
<evidence type="ECO:0000313" key="12">
    <source>
        <dbReference type="Proteomes" id="UP000683511"/>
    </source>
</evidence>
<dbReference type="SUPFAM" id="SSF48613">
    <property type="entry name" value="Heme oxygenase-like"/>
    <property type="match status" value="1"/>
</dbReference>
<dbReference type="Proteomes" id="UP000683511">
    <property type="component" value="Chromosome"/>
</dbReference>
<dbReference type="GO" id="GO:0006788">
    <property type="term" value="P:heme oxidation"/>
    <property type="evidence" value="ECO:0007669"/>
    <property type="project" value="InterPro"/>
</dbReference>